<protein>
    <submittedName>
        <fullName evidence="5">Uncharacterized protein</fullName>
    </submittedName>
</protein>
<dbReference type="PROSITE" id="PS50850">
    <property type="entry name" value="MFS"/>
    <property type="match status" value="1"/>
</dbReference>
<keyword evidence="3" id="KW-1133">Transmembrane helix</keyword>
<feature type="non-terminal residue" evidence="5">
    <location>
        <position position="1"/>
    </location>
</feature>
<evidence type="ECO:0000256" key="4">
    <source>
        <dbReference type="ARBA" id="ARBA00023136"/>
    </source>
</evidence>
<dbReference type="InterPro" id="IPR011701">
    <property type="entry name" value="MFS"/>
</dbReference>
<keyword evidence="4" id="KW-0472">Membrane</keyword>
<dbReference type="InterPro" id="IPR020846">
    <property type="entry name" value="MFS_dom"/>
</dbReference>
<dbReference type="InterPro" id="IPR036259">
    <property type="entry name" value="MFS_trans_sf"/>
</dbReference>
<comment type="subcellular location">
    <subcellularLocation>
        <location evidence="1">Membrane</location>
        <topology evidence="1">Multi-pass membrane protein</topology>
    </subcellularLocation>
</comment>
<reference evidence="5" key="1">
    <citation type="journal article" date="2013" name="Genome Biol.">
        <title>Draft genome of the mountain pine beetle, Dendroctonus ponderosae Hopkins, a major forest pest.</title>
        <authorList>
            <person name="Keeling C.I."/>
            <person name="Yuen M.M."/>
            <person name="Liao N.Y."/>
            <person name="Docking T.R."/>
            <person name="Chan S.K."/>
            <person name="Taylor G.A."/>
            <person name="Palmquist D.L."/>
            <person name="Jackman S.D."/>
            <person name="Nguyen A."/>
            <person name="Li M."/>
            <person name="Henderson H."/>
            <person name="Janes J.K."/>
            <person name="Zhao Y."/>
            <person name="Pandoh P."/>
            <person name="Moore R."/>
            <person name="Sperling F.A."/>
            <person name="Huber D.P."/>
            <person name="Birol I."/>
            <person name="Jones S.J."/>
            <person name="Bohlmann J."/>
        </authorList>
    </citation>
    <scope>NUCLEOTIDE SEQUENCE</scope>
</reference>
<dbReference type="GO" id="GO:0022857">
    <property type="term" value="F:transmembrane transporter activity"/>
    <property type="evidence" value="ECO:0007669"/>
    <property type="project" value="InterPro"/>
</dbReference>
<dbReference type="PANTHER" id="PTHR24064">
    <property type="entry name" value="SOLUTE CARRIER FAMILY 22 MEMBER"/>
    <property type="match status" value="1"/>
</dbReference>
<dbReference type="HOGENOM" id="CLU_001265_34_4_1"/>
<dbReference type="EMBL" id="KB738641">
    <property type="protein sequence ID" value="ENN82519.1"/>
    <property type="molecule type" value="Genomic_DNA"/>
</dbReference>
<evidence type="ECO:0000256" key="3">
    <source>
        <dbReference type="ARBA" id="ARBA00022989"/>
    </source>
</evidence>
<gene>
    <name evidence="5" type="ORF">YQE_01108</name>
</gene>
<accession>N6TPU5</accession>
<proteinExistence type="predicted"/>
<dbReference type="OMA" id="KCKSSEA"/>
<dbReference type="Pfam" id="PF07690">
    <property type="entry name" value="MFS_1"/>
    <property type="match status" value="1"/>
</dbReference>
<evidence type="ECO:0000256" key="2">
    <source>
        <dbReference type="ARBA" id="ARBA00022692"/>
    </source>
</evidence>
<dbReference type="AlphaFoldDB" id="N6TPU5"/>
<organism evidence="5">
    <name type="scientific">Dendroctonus ponderosae</name>
    <name type="common">Mountain pine beetle</name>
    <dbReference type="NCBI Taxonomy" id="77166"/>
    <lineage>
        <taxon>Eukaryota</taxon>
        <taxon>Metazoa</taxon>
        <taxon>Ecdysozoa</taxon>
        <taxon>Arthropoda</taxon>
        <taxon>Hexapoda</taxon>
        <taxon>Insecta</taxon>
        <taxon>Pterygota</taxon>
        <taxon>Neoptera</taxon>
        <taxon>Endopterygota</taxon>
        <taxon>Coleoptera</taxon>
        <taxon>Polyphaga</taxon>
        <taxon>Cucujiformia</taxon>
        <taxon>Curculionidae</taxon>
        <taxon>Scolytinae</taxon>
        <taxon>Dendroctonus</taxon>
    </lineage>
</organism>
<evidence type="ECO:0000256" key="1">
    <source>
        <dbReference type="ARBA" id="ARBA00004141"/>
    </source>
</evidence>
<dbReference type="OrthoDB" id="5296287at2759"/>
<evidence type="ECO:0000313" key="5">
    <source>
        <dbReference type="EMBL" id="ENN82519.1"/>
    </source>
</evidence>
<dbReference type="Gene3D" id="1.20.1250.20">
    <property type="entry name" value="MFS general substrate transporter like domains"/>
    <property type="match status" value="1"/>
</dbReference>
<dbReference type="GO" id="GO:0016020">
    <property type="term" value="C:membrane"/>
    <property type="evidence" value="ECO:0007669"/>
    <property type="project" value="UniProtKB-SubCell"/>
</dbReference>
<name>N6TPU5_DENPD</name>
<keyword evidence="2" id="KW-0812">Transmembrane</keyword>
<sequence length="172" mass="18697">NIFLNVALSAVIQIPSTLFACWATKAWGRRKTLISANILSGVFLILIGVSPSEPTWIKSILSTTAMFGLSLSFPTVYIYSGELFPTMVRNIGVGTSSMCARFGNSMAAPFVASLVTVEPWIPPIIFGVAPLIGAMLCLKLPETLDCKLPDTIEEAEMFEIRSREEKSALRGH</sequence>
<dbReference type="SUPFAM" id="SSF103473">
    <property type="entry name" value="MFS general substrate transporter"/>
    <property type="match status" value="1"/>
</dbReference>